<name>A0A814WDP5_ADIRI</name>
<dbReference type="AlphaFoldDB" id="A0A814WDP5"/>
<keyword evidence="3" id="KW-1185">Reference proteome</keyword>
<feature type="chain" id="PRO_5032557305" description="WAP domain-containing protein" evidence="1">
    <location>
        <begin position="20"/>
        <end position="129"/>
    </location>
</feature>
<dbReference type="Proteomes" id="UP000663828">
    <property type="component" value="Unassembled WGS sequence"/>
</dbReference>
<protein>
    <recommendedName>
        <fullName evidence="4">WAP domain-containing protein</fullName>
    </recommendedName>
</protein>
<evidence type="ECO:0008006" key="4">
    <source>
        <dbReference type="Google" id="ProtNLM"/>
    </source>
</evidence>
<evidence type="ECO:0000313" key="3">
    <source>
        <dbReference type="Proteomes" id="UP000663828"/>
    </source>
</evidence>
<proteinExistence type="predicted"/>
<dbReference type="EMBL" id="CAJNOR010001810">
    <property type="protein sequence ID" value="CAF1202683.1"/>
    <property type="molecule type" value="Genomic_DNA"/>
</dbReference>
<organism evidence="2 3">
    <name type="scientific">Adineta ricciae</name>
    <name type="common">Rotifer</name>
    <dbReference type="NCBI Taxonomy" id="249248"/>
    <lineage>
        <taxon>Eukaryota</taxon>
        <taxon>Metazoa</taxon>
        <taxon>Spiralia</taxon>
        <taxon>Gnathifera</taxon>
        <taxon>Rotifera</taxon>
        <taxon>Eurotatoria</taxon>
        <taxon>Bdelloidea</taxon>
        <taxon>Adinetida</taxon>
        <taxon>Adinetidae</taxon>
        <taxon>Adineta</taxon>
    </lineage>
</organism>
<gene>
    <name evidence="2" type="ORF">XAT740_LOCUS23765</name>
</gene>
<comment type="caution">
    <text evidence="2">The sequence shown here is derived from an EMBL/GenBank/DDBJ whole genome shotgun (WGS) entry which is preliminary data.</text>
</comment>
<sequence>MQHYLVLTILIIGYVSVNSQTDHTSTTTATTGPVTVHTTVVEHTTVVPVVVVVEKEATVQTTVTTTTVVPSSTATGSIYTLLNRALVTPWPEPPPHPLGYCIRGRLRCSRIRRCCTGPCNFDKMKCPAP</sequence>
<accession>A0A814WDP5</accession>
<evidence type="ECO:0000256" key="1">
    <source>
        <dbReference type="SAM" id="SignalP"/>
    </source>
</evidence>
<evidence type="ECO:0000313" key="2">
    <source>
        <dbReference type="EMBL" id="CAF1202683.1"/>
    </source>
</evidence>
<feature type="signal peptide" evidence="1">
    <location>
        <begin position="1"/>
        <end position="19"/>
    </location>
</feature>
<reference evidence="2" key="1">
    <citation type="submission" date="2021-02" db="EMBL/GenBank/DDBJ databases">
        <authorList>
            <person name="Nowell W R."/>
        </authorList>
    </citation>
    <scope>NUCLEOTIDE SEQUENCE</scope>
</reference>
<keyword evidence="1" id="KW-0732">Signal</keyword>